<evidence type="ECO:0000313" key="2">
    <source>
        <dbReference type="Proteomes" id="UP001347796"/>
    </source>
</evidence>
<name>A0AAN8Q9P4_PATCE</name>
<dbReference type="AlphaFoldDB" id="A0AAN8Q9P4"/>
<accession>A0AAN8Q9P4</accession>
<dbReference type="Proteomes" id="UP001347796">
    <property type="component" value="Unassembled WGS sequence"/>
</dbReference>
<sequence>MCVGCTRMQGASIQATPRLTSTYVQAVPDYVETSVQAAPTLVVRATQYAAVVKRCQDQTPQEIIDVSSQVNVSSVNNAQHIPFNITKICTSPDGGACTLNTDIRSLAKRATNYAAG</sequence>
<proteinExistence type="predicted"/>
<dbReference type="EMBL" id="JAZGQO010000006">
    <property type="protein sequence ID" value="KAK6185925.1"/>
    <property type="molecule type" value="Genomic_DNA"/>
</dbReference>
<protein>
    <submittedName>
        <fullName evidence="1">Uncharacterized protein</fullName>
    </submittedName>
</protein>
<organism evidence="1 2">
    <name type="scientific">Patella caerulea</name>
    <name type="common">Rayed Mediterranean limpet</name>
    <dbReference type="NCBI Taxonomy" id="87958"/>
    <lineage>
        <taxon>Eukaryota</taxon>
        <taxon>Metazoa</taxon>
        <taxon>Spiralia</taxon>
        <taxon>Lophotrochozoa</taxon>
        <taxon>Mollusca</taxon>
        <taxon>Gastropoda</taxon>
        <taxon>Patellogastropoda</taxon>
        <taxon>Patelloidea</taxon>
        <taxon>Patellidae</taxon>
        <taxon>Patella</taxon>
    </lineage>
</organism>
<gene>
    <name evidence="1" type="ORF">SNE40_008057</name>
</gene>
<keyword evidence="2" id="KW-1185">Reference proteome</keyword>
<comment type="caution">
    <text evidence="1">The sequence shown here is derived from an EMBL/GenBank/DDBJ whole genome shotgun (WGS) entry which is preliminary data.</text>
</comment>
<reference evidence="1 2" key="1">
    <citation type="submission" date="2024-01" db="EMBL/GenBank/DDBJ databases">
        <title>The genome of the rayed Mediterranean limpet Patella caerulea (Linnaeus, 1758).</title>
        <authorList>
            <person name="Anh-Thu Weber A."/>
            <person name="Halstead-Nussloch G."/>
        </authorList>
    </citation>
    <scope>NUCLEOTIDE SEQUENCE [LARGE SCALE GENOMIC DNA]</scope>
    <source>
        <strain evidence="1">AATW-2023a</strain>
        <tissue evidence="1">Whole specimen</tissue>
    </source>
</reference>
<evidence type="ECO:0000313" key="1">
    <source>
        <dbReference type="EMBL" id="KAK6185925.1"/>
    </source>
</evidence>